<evidence type="ECO:0000259" key="1">
    <source>
        <dbReference type="Pfam" id="PF04773"/>
    </source>
</evidence>
<dbReference type="Gene3D" id="2.60.120.1440">
    <property type="match status" value="1"/>
</dbReference>
<feature type="domain" description="FecR N-terminal" evidence="2">
    <location>
        <begin position="20"/>
        <end position="60"/>
    </location>
</feature>
<gene>
    <name evidence="3" type="ORF">ACFQPC_13145</name>
</gene>
<dbReference type="PANTHER" id="PTHR30273:SF2">
    <property type="entry name" value="PROTEIN FECR"/>
    <property type="match status" value="1"/>
</dbReference>
<keyword evidence="4" id="KW-1185">Reference proteome</keyword>
<dbReference type="RefSeq" id="WP_382272375.1">
    <property type="nucleotide sequence ID" value="NZ_JBHTBU010000002.1"/>
</dbReference>
<evidence type="ECO:0000313" key="3">
    <source>
        <dbReference type="EMBL" id="MFC7288990.1"/>
    </source>
</evidence>
<accession>A0ABW2ID62</accession>
<dbReference type="Pfam" id="PF16220">
    <property type="entry name" value="DUF4880"/>
    <property type="match status" value="1"/>
</dbReference>
<dbReference type="InterPro" id="IPR012373">
    <property type="entry name" value="Ferrdict_sens_TM"/>
</dbReference>
<proteinExistence type="predicted"/>
<dbReference type="PIRSF" id="PIRSF018266">
    <property type="entry name" value="FecR"/>
    <property type="match status" value="1"/>
</dbReference>
<dbReference type="InterPro" id="IPR006860">
    <property type="entry name" value="FecR"/>
</dbReference>
<evidence type="ECO:0000313" key="4">
    <source>
        <dbReference type="Proteomes" id="UP001596542"/>
    </source>
</evidence>
<feature type="domain" description="FecR protein" evidence="1">
    <location>
        <begin position="117"/>
        <end position="215"/>
    </location>
</feature>
<dbReference type="PANTHER" id="PTHR30273">
    <property type="entry name" value="PERIPLASMIC SIGNAL SENSOR AND SIGMA FACTOR ACTIVATOR FECR-RELATED"/>
    <property type="match status" value="1"/>
</dbReference>
<evidence type="ECO:0000259" key="2">
    <source>
        <dbReference type="Pfam" id="PF16220"/>
    </source>
</evidence>
<dbReference type="Pfam" id="PF04773">
    <property type="entry name" value="FecR"/>
    <property type="match status" value="1"/>
</dbReference>
<comment type="caution">
    <text evidence="3">The sequence shown here is derived from an EMBL/GenBank/DDBJ whole genome shotgun (WGS) entry which is preliminary data.</text>
</comment>
<dbReference type="EMBL" id="JBHTBU010000002">
    <property type="protein sequence ID" value="MFC7288990.1"/>
    <property type="molecule type" value="Genomic_DNA"/>
</dbReference>
<dbReference type="Proteomes" id="UP001596542">
    <property type="component" value="Unassembled WGS sequence"/>
</dbReference>
<sequence length="333" mass="37302">MISTTFNADDSRPIDRAIAREAAQWLASLYDGQSEDDIAACKRWRAADPEHERAWQRAQRINQKFGIVPKAVGLPTLGRKIRLDRRRAIKTLLVLMMAAPIGYVSYRHTPWAAMSADYRTAKGEHREIQLADGTYVHLGTATSIDIEFDGAQRLLRLHAGEIEVTTGSDSGHPAYRPFIVQTTHGHIRALGTRFVVRRDEDATMTRVSVLEHAVEIRPQAANGKLIVLNAGQQTRFSESGFEPVEALDPHVTDWTKGVLFASRMRLEEFAAELNRYRPGLLRCDPAVAGLRITGAFQLDNTDNILNALPDTLPVEVLFRTRYWVTIVPPAKES</sequence>
<reference evidence="4" key="1">
    <citation type="journal article" date="2019" name="Int. J. Syst. Evol. Microbiol.">
        <title>The Global Catalogue of Microorganisms (GCM) 10K type strain sequencing project: providing services to taxonomists for standard genome sequencing and annotation.</title>
        <authorList>
            <consortium name="The Broad Institute Genomics Platform"/>
            <consortium name="The Broad Institute Genome Sequencing Center for Infectious Disease"/>
            <person name="Wu L."/>
            <person name="Ma J."/>
        </authorList>
    </citation>
    <scope>NUCLEOTIDE SEQUENCE [LARGE SCALE GENOMIC DNA]</scope>
    <source>
        <strain evidence="4">KACC 12508</strain>
    </source>
</reference>
<dbReference type="InterPro" id="IPR032623">
    <property type="entry name" value="FecR_N"/>
</dbReference>
<name>A0ABW2ID62_9BURK</name>
<protein>
    <submittedName>
        <fullName evidence="3">FecR domain-containing protein</fullName>
    </submittedName>
</protein>
<organism evidence="3 4">
    <name type="scientific">Herminiimonas glaciei</name>
    <dbReference type="NCBI Taxonomy" id="523788"/>
    <lineage>
        <taxon>Bacteria</taxon>
        <taxon>Pseudomonadati</taxon>
        <taxon>Pseudomonadota</taxon>
        <taxon>Betaproteobacteria</taxon>
        <taxon>Burkholderiales</taxon>
        <taxon>Oxalobacteraceae</taxon>
        <taxon>Herminiimonas</taxon>
    </lineage>
</organism>